<feature type="coiled-coil region" evidence="1">
    <location>
        <begin position="47"/>
        <end position="77"/>
    </location>
</feature>
<protein>
    <recommendedName>
        <fullName evidence="5">Tfp pilus assembly protein PilO</fullName>
    </recommendedName>
</protein>
<evidence type="ECO:0000313" key="3">
    <source>
        <dbReference type="EMBL" id="GAA1948821.1"/>
    </source>
</evidence>
<name>A0ABP5BQS7_9MICO</name>
<feature type="compositionally biased region" description="Low complexity" evidence="2">
    <location>
        <begin position="151"/>
        <end position="164"/>
    </location>
</feature>
<dbReference type="Proteomes" id="UP001499933">
    <property type="component" value="Unassembled WGS sequence"/>
</dbReference>
<gene>
    <name evidence="3" type="ORF">GCM10009776_08570</name>
</gene>
<evidence type="ECO:0000256" key="2">
    <source>
        <dbReference type="SAM" id="MobiDB-lite"/>
    </source>
</evidence>
<evidence type="ECO:0000256" key="1">
    <source>
        <dbReference type="SAM" id="Coils"/>
    </source>
</evidence>
<dbReference type="RefSeq" id="WP_344091516.1">
    <property type="nucleotide sequence ID" value="NZ_BAAAOG010000001.1"/>
</dbReference>
<evidence type="ECO:0008006" key="5">
    <source>
        <dbReference type="Google" id="ProtNLM"/>
    </source>
</evidence>
<keyword evidence="4" id="KW-1185">Reference proteome</keyword>
<accession>A0ABP5BQS7</accession>
<organism evidence="3 4">
    <name type="scientific">Microbacterium deminutum</name>
    <dbReference type="NCBI Taxonomy" id="344164"/>
    <lineage>
        <taxon>Bacteria</taxon>
        <taxon>Bacillati</taxon>
        <taxon>Actinomycetota</taxon>
        <taxon>Actinomycetes</taxon>
        <taxon>Micrococcales</taxon>
        <taxon>Microbacteriaceae</taxon>
        <taxon>Microbacterium</taxon>
    </lineage>
</organism>
<keyword evidence="1" id="KW-0175">Coiled coil</keyword>
<dbReference type="EMBL" id="BAAAOG010000001">
    <property type="protein sequence ID" value="GAA1948821.1"/>
    <property type="molecule type" value="Genomic_DNA"/>
</dbReference>
<evidence type="ECO:0000313" key="4">
    <source>
        <dbReference type="Proteomes" id="UP001499933"/>
    </source>
</evidence>
<feature type="region of interest" description="Disordered" evidence="2">
    <location>
        <begin position="125"/>
        <end position="167"/>
    </location>
</feature>
<sequence>MPKQLINVLGVVVCVGILALAIALVAVPVFVQSIATGAQSAVVAHTNELYQSQVDSLQTENQRIDEVKASVAALRTEIPATNRLDDVFELVASAAAASGVSVESIAAGENAAFAARTEPLPIGDTSVAPAVPLSDGTKTTSGASTKGGGAASAAQPSSDAPAAAGDRREQVDFTISVVATELDSTVRFLDALRAGPRLLSPIQTTVTPTATGWDVTVAALTFVLPES</sequence>
<comment type="caution">
    <text evidence="3">The sequence shown here is derived from an EMBL/GenBank/DDBJ whole genome shotgun (WGS) entry which is preliminary data.</text>
</comment>
<proteinExistence type="predicted"/>
<reference evidence="4" key="1">
    <citation type="journal article" date="2019" name="Int. J. Syst. Evol. Microbiol.">
        <title>The Global Catalogue of Microorganisms (GCM) 10K type strain sequencing project: providing services to taxonomists for standard genome sequencing and annotation.</title>
        <authorList>
            <consortium name="The Broad Institute Genomics Platform"/>
            <consortium name="The Broad Institute Genome Sequencing Center for Infectious Disease"/>
            <person name="Wu L."/>
            <person name="Ma J."/>
        </authorList>
    </citation>
    <scope>NUCLEOTIDE SEQUENCE [LARGE SCALE GENOMIC DNA]</scope>
    <source>
        <strain evidence="4">JCM 14901</strain>
    </source>
</reference>